<feature type="transmembrane region" description="Helical" evidence="1">
    <location>
        <begin position="28"/>
        <end position="47"/>
    </location>
</feature>
<organism evidence="2">
    <name type="scientific">marine sediment metagenome</name>
    <dbReference type="NCBI Taxonomy" id="412755"/>
    <lineage>
        <taxon>unclassified sequences</taxon>
        <taxon>metagenomes</taxon>
        <taxon>ecological metagenomes</taxon>
    </lineage>
</organism>
<dbReference type="InterPro" id="IPR019253">
    <property type="entry name" value="DUF2244_TM"/>
</dbReference>
<dbReference type="EMBL" id="LAZR01051941">
    <property type="protein sequence ID" value="KKK84069.1"/>
    <property type="molecule type" value="Genomic_DNA"/>
</dbReference>
<dbReference type="AlphaFoldDB" id="A0A0F9B091"/>
<keyword evidence="1" id="KW-1133">Transmembrane helix</keyword>
<accession>A0A0F9B091</accession>
<evidence type="ECO:0000256" key="1">
    <source>
        <dbReference type="SAM" id="Phobius"/>
    </source>
</evidence>
<keyword evidence="1" id="KW-0812">Transmembrane</keyword>
<proteinExistence type="predicted"/>
<keyword evidence="1" id="KW-0472">Membrane</keyword>
<protein>
    <recommendedName>
        <fullName evidence="3">DUF2244 domain-containing protein</fullName>
    </recommendedName>
</protein>
<evidence type="ECO:0008006" key="3">
    <source>
        <dbReference type="Google" id="ProtNLM"/>
    </source>
</evidence>
<sequence length="170" mass="19300">MVAMYTQNNRVRRVVLTPNQSLNWEGNLWVILAVSVVILLVALPIALSGGWVVLPFAAIQILALTTSLYLTLRKLNYREVITLQDGQLLLQRGRNHMETSWVFPESSVKVLVEEQDNPMSSPDIDLVAEGHCYHLGQFLNRADRFILAHTLKNQLNLRVSHLGSFHRVSF</sequence>
<feature type="transmembrane region" description="Helical" evidence="1">
    <location>
        <begin position="53"/>
        <end position="72"/>
    </location>
</feature>
<reference evidence="2" key="1">
    <citation type="journal article" date="2015" name="Nature">
        <title>Complex archaea that bridge the gap between prokaryotes and eukaryotes.</title>
        <authorList>
            <person name="Spang A."/>
            <person name="Saw J.H."/>
            <person name="Jorgensen S.L."/>
            <person name="Zaremba-Niedzwiedzka K."/>
            <person name="Martijn J."/>
            <person name="Lind A.E."/>
            <person name="van Eijk R."/>
            <person name="Schleper C."/>
            <person name="Guy L."/>
            <person name="Ettema T.J."/>
        </authorList>
    </citation>
    <scope>NUCLEOTIDE SEQUENCE</scope>
</reference>
<evidence type="ECO:0000313" key="2">
    <source>
        <dbReference type="EMBL" id="KKK84069.1"/>
    </source>
</evidence>
<name>A0A0F9B091_9ZZZZ</name>
<dbReference type="Pfam" id="PF10003">
    <property type="entry name" value="DUF2244"/>
    <property type="match status" value="1"/>
</dbReference>
<comment type="caution">
    <text evidence="2">The sequence shown here is derived from an EMBL/GenBank/DDBJ whole genome shotgun (WGS) entry which is preliminary data.</text>
</comment>
<gene>
    <name evidence="2" type="ORF">LCGC14_2787070</name>
</gene>